<keyword evidence="2" id="KW-1185">Reference proteome</keyword>
<accession>A0ABW0XZD2</accession>
<evidence type="ECO:0000313" key="2">
    <source>
        <dbReference type="Proteomes" id="UP001596183"/>
    </source>
</evidence>
<name>A0ABW0XZD2_9ACTN</name>
<organism evidence="1 2">
    <name type="scientific">Streptomyces incanus</name>
    <dbReference type="NCBI Taxonomy" id="887453"/>
    <lineage>
        <taxon>Bacteria</taxon>
        <taxon>Bacillati</taxon>
        <taxon>Actinomycetota</taxon>
        <taxon>Actinomycetes</taxon>
        <taxon>Kitasatosporales</taxon>
        <taxon>Streptomycetaceae</taxon>
        <taxon>Streptomyces</taxon>
    </lineage>
</organism>
<comment type="caution">
    <text evidence="1">The sequence shown here is derived from an EMBL/GenBank/DDBJ whole genome shotgun (WGS) entry which is preliminary data.</text>
</comment>
<proteinExistence type="predicted"/>
<reference evidence="2" key="1">
    <citation type="journal article" date="2019" name="Int. J. Syst. Evol. Microbiol.">
        <title>The Global Catalogue of Microorganisms (GCM) 10K type strain sequencing project: providing services to taxonomists for standard genome sequencing and annotation.</title>
        <authorList>
            <consortium name="The Broad Institute Genomics Platform"/>
            <consortium name="The Broad Institute Genome Sequencing Center for Infectious Disease"/>
            <person name="Wu L."/>
            <person name="Ma J."/>
        </authorList>
    </citation>
    <scope>NUCLEOTIDE SEQUENCE [LARGE SCALE GENOMIC DNA]</scope>
    <source>
        <strain evidence="2">JCM 13852</strain>
    </source>
</reference>
<dbReference type="EMBL" id="JBHSPC010000122">
    <property type="protein sequence ID" value="MFC5674639.1"/>
    <property type="molecule type" value="Genomic_DNA"/>
</dbReference>
<evidence type="ECO:0000313" key="1">
    <source>
        <dbReference type="EMBL" id="MFC5674639.1"/>
    </source>
</evidence>
<sequence length="88" mass="9480">MLGTTAHPTARWIVRPGRHLLMGLEAAGGRAGFPIRDRNATCTTAVDVLVAGAGPKVITTGIQLSRANPRMGRRLRTCRRELPGRPLI</sequence>
<dbReference type="RefSeq" id="WP_381218887.1">
    <property type="nucleotide sequence ID" value="NZ_JBHSPC010000122.1"/>
</dbReference>
<protein>
    <submittedName>
        <fullName evidence="1">Uncharacterized protein</fullName>
    </submittedName>
</protein>
<dbReference type="Proteomes" id="UP001596183">
    <property type="component" value="Unassembled WGS sequence"/>
</dbReference>
<gene>
    <name evidence="1" type="ORF">ACFP2V_32615</name>
</gene>